<dbReference type="GO" id="GO:0032259">
    <property type="term" value="P:methylation"/>
    <property type="evidence" value="ECO:0007669"/>
    <property type="project" value="InterPro"/>
</dbReference>
<sequence length="231" mass="24733">MASRTQAGEAIDSKRVLVNGVIADKSSRQVDPADAIVIEGPPPRFVSRGGDKLDAALEAMEIDVRGMRVLDGGASTGGFTHCLLQRGAEAVVAADVGHGQLHPRIRNDPRVTVLERYNLRSLEVDDIGGLVDVVVADLSFISLTRVIPALVKACKPKASLVLLVKPQFEAGRQEVSKVKGVIVDPVIHERVKNEVAESLVANGCEVRGWIDSPITGADGNREFLVYATLTR</sequence>
<keyword evidence="1" id="KW-0694">RNA-binding</keyword>
<dbReference type="InterPro" id="IPR002877">
    <property type="entry name" value="RNA_MeTrfase_FtsJ_dom"/>
</dbReference>
<evidence type="ECO:0000313" key="5">
    <source>
        <dbReference type="EMBL" id="CAB4687243.1"/>
    </source>
</evidence>
<evidence type="ECO:0000256" key="1">
    <source>
        <dbReference type="ARBA" id="ARBA00022884"/>
    </source>
</evidence>
<gene>
    <name evidence="5" type="ORF">UFOPK2366_00549</name>
</gene>
<evidence type="ECO:0000259" key="4">
    <source>
        <dbReference type="Pfam" id="PF01728"/>
    </source>
</evidence>
<dbReference type="InterPro" id="IPR036986">
    <property type="entry name" value="S4_RNA-bd_sf"/>
</dbReference>
<dbReference type="PROSITE" id="PS50889">
    <property type="entry name" value="S4"/>
    <property type="match status" value="1"/>
</dbReference>
<dbReference type="Pfam" id="PF01728">
    <property type="entry name" value="FtsJ"/>
    <property type="match status" value="1"/>
</dbReference>
<dbReference type="Gene3D" id="3.10.290.10">
    <property type="entry name" value="RNA-binding S4 domain"/>
    <property type="match status" value="1"/>
</dbReference>
<dbReference type="EMBL" id="CAEZXM010000078">
    <property type="protein sequence ID" value="CAB4687243.1"/>
    <property type="molecule type" value="Genomic_DNA"/>
</dbReference>
<dbReference type="GO" id="GO:0008168">
    <property type="term" value="F:methyltransferase activity"/>
    <property type="evidence" value="ECO:0007669"/>
    <property type="project" value="InterPro"/>
</dbReference>
<proteinExistence type="inferred from homology"/>
<dbReference type="CDD" id="cd00165">
    <property type="entry name" value="S4"/>
    <property type="match status" value="1"/>
</dbReference>
<evidence type="ECO:0000256" key="2">
    <source>
        <dbReference type="ARBA" id="ARBA00029460"/>
    </source>
</evidence>
<dbReference type="InterPro" id="IPR029063">
    <property type="entry name" value="SAM-dependent_MTases_sf"/>
</dbReference>
<organism evidence="5">
    <name type="scientific">freshwater metagenome</name>
    <dbReference type="NCBI Taxonomy" id="449393"/>
    <lineage>
        <taxon>unclassified sequences</taxon>
        <taxon>metagenomes</taxon>
        <taxon>ecological metagenomes</taxon>
    </lineage>
</organism>
<reference evidence="5" key="1">
    <citation type="submission" date="2020-05" db="EMBL/GenBank/DDBJ databases">
        <authorList>
            <person name="Chiriac C."/>
            <person name="Salcher M."/>
            <person name="Ghai R."/>
            <person name="Kavagutti S V."/>
        </authorList>
    </citation>
    <scope>NUCLEOTIDE SEQUENCE</scope>
</reference>
<dbReference type="Pfam" id="PF01479">
    <property type="entry name" value="S4"/>
    <property type="match status" value="1"/>
</dbReference>
<dbReference type="PIRSF" id="PIRSF005578">
    <property type="entry name" value="TlyA"/>
    <property type="match status" value="1"/>
</dbReference>
<dbReference type="PANTHER" id="PTHR32319:SF0">
    <property type="entry name" value="BACTERIAL HEMOLYSIN-LIKE PROTEIN"/>
    <property type="match status" value="1"/>
</dbReference>
<feature type="domain" description="Ribosomal RNA methyltransferase FtsJ" evidence="4">
    <location>
        <begin position="45"/>
        <end position="227"/>
    </location>
</feature>
<protein>
    <submittedName>
        <fullName evidence="5">Unannotated protein</fullName>
    </submittedName>
</protein>
<dbReference type="SUPFAM" id="SSF53335">
    <property type="entry name" value="S-adenosyl-L-methionine-dependent methyltransferases"/>
    <property type="match status" value="1"/>
</dbReference>
<dbReference type="AlphaFoldDB" id="A0A6J6NSK3"/>
<feature type="domain" description="RNA-binding S4" evidence="3">
    <location>
        <begin position="2"/>
        <end position="36"/>
    </location>
</feature>
<dbReference type="InterPro" id="IPR004538">
    <property type="entry name" value="Hemolysin_A/TlyA"/>
</dbReference>
<dbReference type="PANTHER" id="PTHR32319">
    <property type="entry name" value="BACTERIAL HEMOLYSIN-LIKE PROTEIN"/>
    <property type="match status" value="1"/>
</dbReference>
<dbReference type="Gene3D" id="3.40.50.150">
    <property type="entry name" value="Vaccinia Virus protein VP39"/>
    <property type="match status" value="1"/>
</dbReference>
<name>A0A6J6NSK3_9ZZZZ</name>
<accession>A0A6J6NSK3</accession>
<evidence type="ECO:0000259" key="3">
    <source>
        <dbReference type="Pfam" id="PF01479"/>
    </source>
</evidence>
<comment type="similarity">
    <text evidence="2">Belongs to the TlyA family.</text>
</comment>
<dbReference type="InterPro" id="IPR002942">
    <property type="entry name" value="S4_RNA-bd"/>
</dbReference>
<dbReference type="InterPro" id="IPR047048">
    <property type="entry name" value="TlyA"/>
</dbReference>
<dbReference type="GO" id="GO:0003723">
    <property type="term" value="F:RNA binding"/>
    <property type="evidence" value="ECO:0007669"/>
    <property type="project" value="UniProtKB-KW"/>
</dbReference>
<dbReference type="SUPFAM" id="SSF55174">
    <property type="entry name" value="Alpha-L RNA-binding motif"/>
    <property type="match status" value="1"/>
</dbReference>